<protein>
    <submittedName>
        <fullName evidence="3">Rod shape-determining protein MreC</fullName>
    </submittedName>
</protein>
<dbReference type="PANTHER" id="PTHR34138">
    <property type="entry name" value="CELL SHAPE-DETERMINING PROTEIN MREC"/>
    <property type="match status" value="1"/>
</dbReference>
<proteinExistence type="predicted"/>
<sequence>MKTKITLFALIALLIVFSVYKGGIFTNLSVKASNYVINFYDDIAKNLKDKINEHFRQVAEIKSLREQNAELERSAMLLSTFANELNEILKDKNATAYAPKVRLVKGLSYANIGDYNKIWITEFEGYDPNKIYGLIYQGKSAGVVIQKDGKPLALLQNDPKSLFSVYIGNDKIPGIAHGNKNGILIKFIPQWLRPKIGDEVFTSGLDGAFFSGVPVGKVSEIFDESLYQSVLVEPYAQINIPSYLYVVTKER</sequence>
<dbReference type="InterPro" id="IPR007221">
    <property type="entry name" value="MreC"/>
</dbReference>
<dbReference type="Pfam" id="PF04085">
    <property type="entry name" value="MreC"/>
    <property type="match status" value="1"/>
</dbReference>
<dbReference type="GO" id="GO:0005886">
    <property type="term" value="C:plasma membrane"/>
    <property type="evidence" value="ECO:0007669"/>
    <property type="project" value="TreeGrafter"/>
</dbReference>
<feature type="domain" description="Rod shape-determining protein MreC beta-barrel core" evidence="1">
    <location>
        <begin position="155"/>
        <end position="247"/>
    </location>
</feature>
<dbReference type="RefSeq" id="WP_169937649.1">
    <property type="nucleotide sequence ID" value="NZ_CP012545.1"/>
</dbReference>
<reference evidence="2 5" key="2">
    <citation type="submission" date="2020-10" db="EMBL/GenBank/DDBJ databases">
        <title>Campylobacter californiensis sp. nov. isolated from cattle and feral swine in California.</title>
        <authorList>
            <person name="Miller W.G."/>
        </authorList>
    </citation>
    <scope>NUCLEOTIDE SEQUENCE [LARGE SCALE GENOMIC DNA]</scope>
    <source>
        <strain evidence="2 5">RM12919</strain>
    </source>
</reference>
<dbReference type="GO" id="GO:0008360">
    <property type="term" value="P:regulation of cell shape"/>
    <property type="evidence" value="ECO:0007669"/>
    <property type="project" value="InterPro"/>
</dbReference>
<evidence type="ECO:0000313" key="3">
    <source>
        <dbReference type="EMBL" id="MBE3607340.1"/>
    </source>
</evidence>
<dbReference type="EMBL" id="LIWG01000001">
    <property type="protein sequence ID" value="MBE3607340.1"/>
    <property type="molecule type" value="Genomic_DNA"/>
</dbReference>
<comment type="caution">
    <text evidence="3">The sequence shown here is derived from an EMBL/GenBank/DDBJ whole genome shotgun (WGS) entry which is preliminary data.</text>
</comment>
<organism evidence="3 4">
    <name type="scientific">Campylobacter californiensis</name>
    <dbReference type="NCBI Taxonomy" id="1032243"/>
    <lineage>
        <taxon>Bacteria</taxon>
        <taxon>Pseudomonadati</taxon>
        <taxon>Campylobacterota</taxon>
        <taxon>Epsilonproteobacteria</taxon>
        <taxon>Campylobacterales</taxon>
        <taxon>Campylobacteraceae</taxon>
        <taxon>Campylobacter</taxon>
    </lineage>
</organism>
<evidence type="ECO:0000313" key="4">
    <source>
        <dbReference type="Proteomes" id="UP000650616"/>
    </source>
</evidence>
<evidence type="ECO:0000313" key="2">
    <source>
        <dbReference type="EMBL" id="MBE2986841.1"/>
    </source>
</evidence>
<keyword evidence="4" id="KW-1185">Reference proteome</keyword>
<reference evidence="3 4" key="1">
    <citation type="submission" date="2015-08" db="EMBL/GenBank/DDBJ databases">
        <title>Comparative genomics of the Campylobacter concisus group.</title>
        <authorList>
            <person name="Yee E."/>
            <person name="Chapman M.H."/>
            <person name="Huynh S."/>
            <person name="Bono J.L."/>
            <person name="On S.L."/>
            <person name="St Leger J."/>
            <person name="Foster G."/>
            <person name="Parker C.T."/>
            <person name="Miller W.G."/>
        </authorList>
    </citation>
    <scope>NUCLEOTIDE SEQUENCE [LARGE SCALE GENOMIC DNA]</scope>
    <source>
        <strain evidence="3 4">RM9337</strain>
    </source>
</reference>
<dbReference type="PANTHER" id="PTHR34138:SF1">
    <property type="entry name" value="CELL SHAPE-DETERMINING PROTEIN MREC"/>
    <property type="match status" value="1"/>
</dbReference>
<dbReference type="AlphaFoldDB" id="A0AAW3ZQX3"/>
<dbReference type="Gene3D" id="2.40.10.350">
    <property type="entry name" value="Rod shape-determining protein MreC, domain 2"/>
    <property type="match status" value="1"/>
</dbReference>
<dbReference type="Proteomes" id="UP001318760">
    <property type="component" value="Unassembled WGS sequence"/>
</dbReference>
<evidence type="ECO:0000313" key="5">
    <source>
        <dbReference type="Proteomes" id="UP001318760"/>
    </source>
</evidence>
<dbReference type="InterPro" id="IPR055342">
    <property type="entry name" value="MreC_beta-barrel_core"/>
</dbReference>
<dbReference type="Proteomes" id="UP000650616">
    <property type="component" value="Unassembled WGS sequence"/>
</dbReference>
<name>A0AAW3ZQX3_9BACT</name>
<dbReference type="InterPro" id="IPR042175">
    <property type="entry name" value="Cell/Rod_MreC_2"/>
</dbReference>
<dbReference type="EMBL" id="JADBHS010000012">
    <property type="protein sequence ID" value="MBE2986841.1"/>
    <property type="molecule type" value="Genomic_DNA"/>
</dbReference>
<gene>
    <name evidence="3" type="primary">mreC</name>
    <name evidence="2" type="ORF">CCAL12919_06880</name>
    <name evidence="3" type="ORF">CCAL9337_01125</name>
</gene>
<dbReference type="NCBIfam" id="NF010507">
    <property type="entry name" value="PRK13922.10-6"/>
    <property type="match status" value="1"/>
</dbReference>
<evidence type="ECO:0000259" key="1">
    <source>
        <dbReference type="Pfam" id="PF04085"/>
    </source>
</evidence>
<accession>A0AAW3ZQX3</accession>